<dbReference type="Proteomes" id="UP000271241">
    <property type="component" value="Unassembled WGS sequence"/>
</dbReference>
<dbReference type="AlphaFoldDB" id="A0A4P9XQ38"/>
<dbReference type="PANTHER" id="PTHR23509:SF10">
    <property type="entry name" value="LD21067P"/>
    <property type="match status" value="1"/>
</dbReference>
<accession>A0A4P9XQ38</accession>
<evidence type="ECO:0000256" key="1">
    <source>
        <dbReference type="SAM" id="MobiDB-lite"/>
    </source>
</evidence>
<evidence type="ECO:0000259" key="2">
    <source>
        <dbReference type="PROSITE" id="PS51043"/>
    </source>
</evidence>
<feature type="region of interest" description="Disordered" evidence="1">
    <location>
        <begin position="334"/>
        <end position="361"/>
    </location>
</feature>
<dbReference type="InterPro" id="IPR004177">
    <property type="entry name" value="DDHD_dom"/>
</dbReference>
<dbReference type="PANTHER" id="PTHR23509">
    <property type="entry name" value="PA-PL1 PHOSPHOLIPASE FAMILY"/>
    <property type="match status" value="1"/>
</dbReference>
<keyword evidence="4" id="KW-1185">Reference proteome</keyword>
<dbReference type="GO" id="GO:0046872">
    <property type="term" value="F:metal ion binding"/>
    <property type="evidence" value="ECO:0007669"/>
    <property type="project" value="InterPro"/>
</dbReference>
<proteinExistence type="predicted"/>
<feature type="region of interest" description="Disordered" evidence="1">
    <location>
        <begin position="399"/>
        <end position="418"/>
    </location>
</feature>
<dbReference type="GO" id="GO:0004620">
    <property type="term" value="F:phospholipase activity"/>
    <property type="evidence" value="ECO:0007669"/>
    <property type="project" value="TreeGrafter"/>
</dbReference>
<protein>
    <submittedName>
        <fullName evidence="3">DDHD domain-containing protein</fullName>
    </submittedName>
</protein>
<dbReference type="SUPFAM" id="SSF53474">
    <property type="entry name" value="alpha/beta-Hydrolases"/>
    <property type="match status" value="1"/>
</dbReference>
<feature type="compositionally biased region" description="Basic and acidic residues" evidence="1">
    <location>
        <begin position="407"/>
        <end position="418"/>
    </location>
</feature>
<name>A0A4P9XQ38_9FUNG</name>
<evidence type="ECO:0000313" key="3">
    <source>
        <dbReference type="EMBL" id="RKP08128.1"/>
    </source>
</evidence>
<feature type="compositionally biased region" description="Low complexity" evidence="1">
    <location>
        <begin position="342"/>
        <end position="351"/>
    </location>
</feature>
<dbReference type="InterPro" id="IPR058055">
    <property type="entry name" value="PA-PLA1"/>
</dbReference>
<dbReference type="GO" id="GO:0005737">
    <property type="term" value="C:cytoplasm"/>
    <property type="evidence" value="ECO:0007669"/>
    <property type="project" value="TreeGrafter"/>
</dbReference>
<dbReference type="EMBL" id="KZ992634">
    <property type="protein sequence ID" value="RKP08128.1"/>
    <property type="molecule type" value="Genomic_DNA"/>
</dbReference>
<evidence type="ECO:0000313" key="4">
    <source>
        <dbReference type="Proteomes" id="UP000271241"/>
    </source>
</evidence>
<feature type="domain" description="DDHD" evidence="2">
    <location>
        <begin position="188"/>
        <end position="517"/>
    </location>
</feature>
<dbReference type="PROSITE" id="PS51043">
    <property type="entry name" value="DDHD"/>
    <property type="match status" value="1"/>
</dbReference>
<dbReference type="STRING" id="78915.A0A4P9XQ38"/>
<dbReference type="SMART" id="SM01127">
    <property type="entry name" value="DDHD"/>
    <property type="match status" value="1"/>
</dbReference>
<dbReference type="InterPro" id="IPR029058">
    <property type="entry name" value="AB_hydrolase_fold"/>
</dbReference>
<reference evidence="4" key="1">
    <citation type="journal article" date="2018" name="Nat. Microbiol.">
        <title>Leveraging single-cell genomics to expand the fungal tree of life.</title>
        <authorList>
            <person name="Ahrendt S.R."/>
            <person name="Quandt C.A."/>
            <person name="Ciobanu D."/>
            <person name="Clum A."/>
            <person name="Salamov A."/>
            <person name="Andreopoulos B."/>
            <person name="Cheng J.F."/>
            <person name="Woyke T."/>
            <person name="Pelin A."/>
            <person name="Henrissat B."/>
            <person name="Reynolds N.K."/>
            <person name="Benny G.L."/>
            <person name="Smith M.E."/>
            <person name="James T.Y."/>
            <person name="Grigoriev I.V."/>
        </authorList>
    </citation>
    <scope>NUCLEOTIDE SEQUENCE [LARGE SCALE GENOMIC DNA]</scope>
    <source>
        <strain evidence="4">RSA 1356</strain>
    </source>
</reference>
<gene>
    <name evidence="3" type="ORF">THASP1DRAFT_30063</name>
</gene>
<organism evidence="3 4">
    <name type="scientific">Thamnocephalis sphaerospora</name>
    <dbReference type="NCBI Taxonomy" id="78915"/>
    <lineage>
        <taxon>Eukaryota</taxon>
        <taxon>Fungi</taxon>
        <taxon>Fungi incertae sedis</taxon>
        <taxon>Zoopagomycota</taxon>
        <taxon>Zoopagomycotina</taxon>
        <taxon>Zoopagomycetes</taxon>
        <taxon>Zoopagales</taxon>
        <taxon>Sigmoideomycetaceae</taxon>
        <taxon>Thamnocephalis</taxon>
    </lineage>
</organism>
<dbReference type="OrthoDB" id="431378at2759"/>
<sequence length="542" mass="60380">MTADTKAVDTDDALFWQDPQLEGRTVRHLVFVVHGMGRQLEERGKYRDNIRDMRQTLRQVMDDELCRTDEAVAVIPIEWHSILHDKVDKRMSRTTLVSCAAMRMLCNEYLGDVLYYFTERHGQLIVNMVAEQLNAKYHAFMAQQPDFAGEVTLLGFSLGGVCCYDIMARQPEGVFGRHPTDRITAPQLAFRPSHLFTLGSPIGAIMVMRDWQMDDLQLPRWCRHQNIFHPCDPMGYRLEPLIAEQYAEIPAVSIDHLPQRSRSMQLLEWMAPRRPASLLPGVGHAIRFISAFAGYMYGAASPASSVAQQVGDDSDDSMGNGVAVEGSVHVAARRCRKRRRVSSSGESNNGNDGDDDHRDEDAWWSGTEEVQVEETMTMDVQLTGSPASMGPLDVIDVLDSDEENDDNDHGGREKQRHDAAVASALPAAGSESMEDVASAPESVSADAACAGDYVHVAPDPLYQYATGDPAPLDRRIDFVLHDPRMRTLNEYVIGIRAHFSYWRNRDLMRHLLRCLGIETATAAAATTTDTATVQTPCDEPVS</sequence>
<dbReference type="Pfam" id="PF02862">
    <property type="entry name" value="DDHD"/>
    <property type="match status" value="1"/>
</dbReference>